<evidence type="ECO:0000259" key="1">
    <source>
        <dbReference type="PROSITE" id="PS50943"/>
    </source>
</evidence>
<accession>A0A139MAZ1</accession>
<dbReference type="AlphaFoldDB" id="A0A139MAZ1"/>
<comment type="caution">
    <text evidence="2">The sequence shown here is derived from an EMBL/GenBank/DDBJ whole genome shotgun (WGS) entry which is preliminary data.</text>
</comment>
<dbReference type="PROSITE" id="PS50943">
    <property type="entry name" value="HTH_CROC1"/>
    <property type="match status" value="1"/>
</dbReference>
<reference evidence="2 3" key="1">
    <citation type="submission" date="2016-01" db="EMBL/GenBank/DDBJ databases">
        <title>Highly variable Streptococcus oralis are common among viridans streptococci isolated from primates.</title>
        <authorList>
            <person name="Denapaite D."/>
            <person name="Rieger M."/>
            <person name="Koendgen S."/>
            <person name="Brueckner R."/>
            <person name="Ochigava I."/>
            <person name="Kappeler P."/>
            <person name="Maetz-Rensing K."/>
            <person name="Leendertz F."/>
            <person name="Hakenbeck R."/>
        </authorList>
    </citation>
    <scope>NUCLEOTIDE SEQUENCE [LARGE SCALE GENOMIC DNA]</scope>
    <source>
        <strain evidence="2 3">DD05</strain>
    </source>
</reference>
<name>A0A139MAZ1_STROR</name>
<dbReference type="PATRIC" id="fig|1303.76.peg.645"/>
<dbReference type="GO" id="GO:0003677">
    <property type="term" value="F:DNA binding"/>
    <property type="evidence" value="ECO:0007669"/>
    <property type="project" value="InterPro"/>
</dbReference>
<sequence length="409" mass="48213">MDGRELKEFRKEQKMTRKELSIKTGIPVSTLKAYENGYRTLKKTDFLEIKNLFSLKRCDASLTRYMVDYFRFTLRNEIDVYFVAKEFFGFDIMPKPETTSFMKYELLYRYGDIWFLGFNSSYSENGEDKNRITVQLSGQGCRQLEVYLENENITWIDFIEKIQKRYGNDFSVTRIDIAVDEMVQEDSKDNFDLSSLVTRYYNQEIVSPYLRNFSFVGGGGFDFENPLEIENRQGLSIYLGSRQSEMYFNFYEKRYEIAKKEGISVSDSVRLFGIWNRYEVRFSQGKARSFITEVLEGAEIAELTRSIFQGAIQIYDGTDEHGFRMYDSKWQSLFGNEEAIRLSVSPEPYSVERTIRWLVERVSNSLVYVSEIDRLFMQENMKKIMSSGEITPRQRKELEFLQSQLGSLT</sequence>
<dbReference type="Pfam" id="PF02486">
    <property type="entry name" value="Rep_trans"/>
    <property type="match status" value="1"/>
</dbReference>
<dbReference type="Pfam" id="PF01381">
    <property type="entry name" value="HTH_3"/>
    <property type="match status" value="1"/>
</dbReference>
<evidence type="ECO:0000313" key="2">
    <source>
        <dbReference type="EMBL" id="KXT60874.1"/>
    </source>
</evidence>
<protein>
    <submittedName>
        <fullName evidence="2">Transcriptional regulator, Cro/CI family</fullName>
    </submittedName>
</protein>
<dbReference type="Pfam" id="PF18106">
    <property type="entry name" value="Rol_Rep_N"/>
    <property type="match status" value="1"/>
</dbReference>
<feature type="domain" description="HTH cro/C1-type" evidence="1">
    <location>
        <begin position="6"/>
        <end position="60"/>
    </location>
</feature>
<dbReference type="InterPro" id="IPR003491">
    <property type="entry name" value="REP-like_C"/>
</dbReference>
<dbReference type="SMART" id="SM00530">
    <property type="entry name" value="HTH_XRE"/>
    <property type="match status" value="1"/>
</dbReference>
<dbReference type="InterPro" id="IPR001387">
    <property type="entry name" value="Cro/C1-type_HTH"/>
</dbReference>
<proteinExistence type="predicted"/>
<dbReference type="SUPFAM" id="SSF47413">
    <property type="entry name" value="lambda repressor-like DNA-binding domains"/>
    <property type="match status" value="1"/>
</dbReference>
<dbReference type="Proteomes" id="UP000070541">
    <property type="component" value="Unassembled WGS sequence"/>
</dbReference>
<dbReference type="CDD" id="cd00093">
    <property type="entry name" value="HTH_XRE"/>
    <property type="match status" value="1"/>
</dbReference>
<dbReference type="InterPro" id="IPR010982">
    <property type="entry name" value="Lambda_DNA-bd_dom_sf"/>
</dbReference>
<dbReference type="RefSeq" id="WP_061417809.1">
    <property type="nucleotide sequence ID" value="NZ_KQ969037.1"/>
</dbReference>
<gene>
    <name evidence="2" type="ORF">SORDD05_00614</name>
</gene>
<dbReference type="EMBL" id="LQOG01000019">
    <property type="protein sequence ID" value="KXT60874.1"/>
    <property type="molecule type" value="Genomic_DNA"/>
</dbReference>
<dbReference type="InterPro" id="IPR040819">
    <property type="entry name" value="Rol_Rep_N"/>
</dbReference>
<evidence type="ECO:0000313" key="3">
    <source>
        <dbReference type="Proteomes" id="UP000070541"/>
    </source>
</evidence>
<organism evidence="2 3">
    <name type="scientific">Streptococcus oralis</name>
    <dbReference type="NCBI Taxonomy" id="1303"/>
    <lineage>
        <taxon>Bacteria</taxon>
        <taxon>Bacillati</taxon>
        <taxon>Bacillota</taxon>
        <taxon>Bacilli</taxon>
        <taxon>Lactobacillales</taxon>
        <taxon>Streptococcaceae</taxon>
        <taxon>Streptococcus</taxon>
    </lineage>
</organism>
<dbReference type="Gene3D" id="1.10.260.40">
    <property type="entry name" value="lambda repressor-like DNA-binding domains"/>
    <property type="match status" value="1"/>
</dbReference>